<keyword evidence="3" id="KW-1185">Reference proteome</keyword>
<name>A0A6G1IBA9_9PEZI</name>
<dbReference type="PANTHER" id="PTHR12773">
    <property type="entry name" value="UPF0315 PROTEIN-RELATED"/>
    <property type="match status" value="1"/>
</dbReference>
<proteinExistence type="inferred from homology"/>
<dbReference type="InterPro" id="IPR005651">
    <property type="entry name" value="Trm112-like"/>
</dbReference>
<dbReference type="GO" id="GO:0046982">
    <property type="term" value="F:protein heterodimerization activity"/>
    <property type="evidence" value="ECO:0007669"/>
    <property type="project" value="InterPro"/>
</dbReference>
<accession>A0A6G1IBA9</accession>
<dbReference type="InterPro" id="IPR039127">
    <property type="entry name" value="Trm112"/>
</dbReference>
<evidence type="ECO:0000256" key="1">
    <source>
        <dbReference type="ARBA" id="ARBA00007980"/>
    </source>
</evidence>
<protein>
    <submittedName>
        <fullName evidence="2">Trm112p-domain-containing protein</fullName>
    </submittedName>
</protein>
<dbReference type="GO" id="GO:0070476">
    <property type="term" value="P:rRNA (guanine-N7)-methylation"/>
    <property type="evidence" value="ECO:0007669"/>
    <property type="project" value="TreeGrafter"/>
</dbReference>
<dbReference type="Gene3D" id="2.20.25.10">
    <property type="match status" value="1"/>
</dbReference>
<dbReference type="PANTHER" id="PTHR12773:SF0">
    <property type="entry name" value="MULTIFUNCTIONAL METHYLTRANSFERASE SUBUNIT TRM112-LIKE PROTEIN"/>
    <property type="match status" value="1"/>
</dbReference>
<dbReference type="Proteomes" id="UP000799640">
    <property type="component" value="Unassembled WGS sequence"/>
</dbReference>
<dbReference type="Pfam" id="PF03966">
    <property type="entry name" value="Trm112p"/>
    <property type="match status" value="1"/>
</dbReference>
<sequence length="147" mass="15840">MKLLTLNFLTCARKACKPLPTSFPLHPADATLATTETAFSPAFLRNILPRLDWPALKGLCDELGLPGVGDEAPGPEALFEDGELPESDEDIVGEIEAGKRPTKLAHDLHQLLVETVMLEGKLVCASCGHEYAVKEGIANFLLPSHLV</sequence>
<reference evidence="2" key="1">
    <citation type="journal article" date="2020" name="Stud. Mycol.">
        <title>101 Dothideomycetes genomes: a test case for predicting lifestyles and emergence of pathogens.</title>
        <authorList>
            <person name="Haridas S."/>
            <person name="Albert R."/>
            <person name="Binder M."/>
            <person name="Bloem J."/>
            <person name="Labutti K."/>
            <person name="Salamov A."/>
            <person name="Andreopoulos B."/>
            <person name="Baker S."/>
            <person name="Barry K."/>
            <person name="Bills G."/>
            <person name="Bluhm B."/>
            <person name="Cannon C."/>
            <person name="Castanera R."/>
            <person name="Culley D."/>
            <person name="Daum C."/>
            <person name="Ezra D."/>
            <person name="Gonzalez J."/>
            <person name="Henrissat B."/>
            <person name="Kuo A."/>
            <person name="Liang C."/>
            <person name="Lipzen A."/>
            <person name="Lutzoni F."/>
            <person name="Magnuson J."/>
            <person name="Mondo S."/>
            <person name="Nolan M."/>
            <person name="Ohm R."/>
            <person name="Pangilinan J."/>
            <person name="Park H.-J."/>
            <person name="Ramirez L."/>
            <person name="Alfaro M."/>
            <person name="Sun H."/>
            <person name="Tritt A."/>
            <person name="Yoshinaga Y."/>
            <person name="Zwiers L.-H."/>
            <person name="Turgeon B."/>
            <person name="Goodwin S."/>
            <person name="Spatafora J."/>
            <person name="Crous P."/>
            <person name="Grigoriev I."/>
        </authorList>
    </citation>
    <scope>NUCLEOTIDE SEQUENCE</scope>
    <source>
        <strain evidence="2">CBS 262.69</strain>
    </source>
</reference>
<dbReference type="EMBL" id="ML996687">
    <property type="protein sequence ID" value="KAF2405562.1"/>
    <property type="molecule type" value="Genomic_DNA"/>
</dbReference>
<dbReference type="AlphaFoldDB" id="A0A6G1IBA9"/>
<gene>
    <name evidence="2" type="ORF">EJ06DRAFT_30324</name>
</gene>
<evidence type="ECO:0000313" key="2">
    <source>
        <dbReference type="EMBL" id="KAF2405562.1"/>
    </source>
</evidence>
<evidence type="ECO:0000313" key="3">
    <source>
        <dbReference type="Proteomes" id="UP000799640"/>
    </source>
</evidence>
<dbReference type="GO" id="GO:0030488">
    <property type="term" value="P:tRNA methylation"/>
    <property type="evidence" value="ECO:0007669"/>
    <property type="project" value="TreeGrafter"/>
</dbReference>
<comment type="similarity">
    <text evidence="1">Belongs to the TRM112 family.</text>
</comment>
<dbReference type="OrthoDB" id="2187549at2759"/>
<organism evidence="2 3">
    <name type="scientific">Trichodelitschia bisporula</name>
    <dbReference type="NCBI Taxonomy" id="703511"/>
    <lineage>
        <taxon>Eukaryota</taxon>
        <taxon>Fungi</taxon>
        <taxon>Dikarya</taxon>
        <taxon>Ascomycota</taxon>
        <taxon>Pezizomycotina</taxon>
        <taxon>Dothideomycetes</taxon>
        <taxon>Dothideomycetes incertae sedis</taxon>
        <taxon>Phaeotrichales</taxon>
        <taxon>Phaeotrichaceae</taxon>
        <taxon>Trichodelitschia</taxon>
    </lineage>
</organism>